<dbReference type="SUPFAM" id="SSF49493">
    <property type="entry name" value="HSP40/DnaJ peptide-binding domain"/>
    <property type="match status" value="2"/>
</dbReference>
<dbReference type="PANTHER" id="PTHR43096:SF52">
    <property type="entry name" value="DNAJ HOMOLOG 1, MITOCHONDRIAL-RELATED"/>
    <property type="match status" value="1"/>
</dbReference>
<dbReference type="Pfam" id="PF00226">
    <property type="entry name" value="DnaJ"/>
    <property type="match status" value="1"/>
</dbReference>
<dbReference type="PROSITE" id="PS50076">
    <property type="entry name" value="DNAJ_2"/>
    <property type="match status" value="1"/>
</dbReference>
<dbReference type="CDD" id="cd06257">
    <property type="entry name" value="DnaJ"/>
    <property type="match status" value="1"/>
</dbReference>
<comment type="caution">
    <text evidence="6">The sequence shown here is derived from an EMBL/GenBank/DDBJ whole genome shotgun (WGS) entry which is preliminary data.</text>
</comment>
<dbReference type="GO" id="GO:0003677">
    <property type="term" value="F:DNA binding"/>
    <property type="evidence" value="ECO:0007669"/>
    <property type="project" value="UniProtKB-KW"/>
</dbReference>
<name>A0A178M6N1_9CHLR</name>
<dbReference type="InterPro" id="IPR018253">
    <property type="entry name" value="DnaJ_domain_CS"/>
</dbReference>
<proteinExistence type="predicted"/>
<dbReference type="Gene3D" id="2.60.260.20">
    <property type="entry name" value="Urease metallochaperone UreE, N-terminal domain"/>
    <property type="match status" value="2"/>
</dbReference>
<protein>
    <submittedName>
        <fullName evidence="6">Molecular chaperone DnaJ</fullName>
    </submittedName>
</protein>
<reference evidence="6 7" key="1">
    <citation type="submission" date="2016-04" db="EMBL/GenBank/DDBJ databases">
        <title>Chloroflexus islandicus sp. nov., a thermophilic filamentous anoxygenic phototrophic bacterium from geyser Strokkur (Iceland).</title>
        <authorList>
            <person name="Gaisin V.A."/>
            <person name="Kalashnikov A.M."/>
            <person name="Sukhacheva M.V."/>
            <person name="Grouzdev D.S."/>
            <person name="Ivanov T.M."/>
            <person name="Kuznetsov B."/>
            <person name="Gorlenko V.M."/>
        </authorList>
    </citation>
    <scope>NUCLEOTIDE SEQUENCE [LARGE SCALE GENOMIC DNA]</scope>
    <source>
        <strain evidence="7">isl-2</strain>
    </source>
</reference>
<organism evidence="6 7">
    <name type="scientific">Chloroflexus islandicus</name>
    <dbReference type="NCBI Taxonomy" id="1707952"/>
    <lineage>
        <taxon>Bacteria</taxon>
        <taxon>Bacillati</taxon>
        <taxon>Chloroflexota</taxon>
        <taxon>Chloroflexia</taxon>
        <taxon>Chloroflexales</taxon>
        <taxon>Chloroflexineae</taxon>
        <taxon>Chloroflexaceae</taxon>
        <taxon>Chloroflexus</taxon>
    </lineage>
</organism>
<dbReference type="RefSeq" id="WP_066789770.1">
    <property type="nucleotide sequence ID" value="NZ_LWQS01000071.1"/>
</dbReference>
<keyword evidence="2" id="KW-0238">DNA-binding</keyword>
<evidence type="ECO:0000256" key="4">
    <source>
        <dbReference type="SAM" id="MobiDB-lite"/>
    </source>
</evidence>
<dbReference type="GO" id="GO:0051082">
    <property type="term" value="F:unfolded protein binding"/>
    <property type="evidence" value="ECO:0007669"/>
    <property type="project" value="InterPro"/>
</dbReference>
<evidence type="ECO:0000313" key="6">
    <source>
        <dbReference type="EMBL" id="OAN44203.1"/>
    </source>
</evidence>
<dbReference type="FunFam" id="2.60.260.20:FF:000013">
    <property type="entry name" value="DnaJ subfamily B member 11"/>
    <property type="match status" value="1"/>
</dbReference>
<dbReference type="SUPFAM" id="SSF46565">
    <property type="entry name" value="Chaperone J-domain"/>
    <property type="match status" value="1"/>
</dbReference>
<dbReference type="EMBL" id="LWQS01000071">
    <property type="protein sequence ID" value="OAN44203.1"/>
    <property type="molecule type" value="Genomic_DNA"/>
</dbReference>
<dbReference type="OrthoDB" id="9779889at2"/>
<dbReference type="PROSITE" id="PS00636">
    <property type="entry name" value="DNAJ_1"/>
    <property type="match status" value="1"/>
</dbReference>
<keyword evidence="3" id="KW-0143">Chaperone</keyword>
<dbReference type="GO" id="GO:0042026">
    <property type="term" value="P:protein refolding"/>
    <property type="evidence" value="ECO:0007669"/>
    <property type="project" value="TreeGrafter"/>
</dbReference>
<dbReference type="InterPro" id="IPR008971">
    <property type="entry name" value="HSP40/DnaJ_pept-bd"/>
</dbReference>
<evidence type="ECO:0000259" key="5">
    <source>
        <dbReference type="PROSITE" id="PS50076"/>
    </source>
</evidence>
<keyword evidence="1" id="KW-0963">Cytoplasm</keyword>
<keyword evidence="7" id="KW-1185">Reference proteome</keyword>
<dbReference type="InterPro" id="IPR002939">
    <property type="entry name" value="DnaJ_C"/>
</dbReference>
<dbReference type="PANTHER" id="PTHR43096">
    <property type="entry name" value="DNAJ HOMOLOG 1, MITOCHONDRIAL-RELATED"/>
    <property type="match status" value="1"/>
</dbReference>
<dbReference type="Pfam" id="PF01556">
    <property type="entry name" value="DnaJ_C"/>
    <property type="match status" value="1"/>
</dbReference>
<feature type="compositionally biased region" description="Polar residues" evidence="4">
    <location>
        <begin position="135"/>
        <end position="147"/>
    </location>
</feature>
<evidence type="ECO:0000256" key="3">
    <source>
        <dbReference type="ARBA" id="ARBA00023186"/>
    </source>
</evidence>
<evidence type="ECO:0000256" key="2">
    <source>
        <dbReference type="ARBA" id="ARBA00023125"/>
    </source>
</evidence>
<dbReference type="FunFam" id="2.60.260.20:FF:000008">
    <property type="entry name" value="Curved DNA-binding protein"/>
    <property type="match status" value="1"/>
</dbReference>
<dbReference type="STRING" id="1707952.A6A03_03410"/>
<sequence length="292" mass="32485">MKDYYQVLGVSRSASDDEIKQAYRRLARKYHPDVNRGDPQAEARFKEINEAYQVLSDKEQRAKYDRFGSDFRRYEQAGYGGFDYGNATDVADLFETLFGARRTPGGGFNVSLDGQDVEQNVELTLEEAYHGTQRSLQFSNPNGTPRTITVKIPPGIDTGKRVRVPGEGAPGLNGGRRGDLYLVVTVKPHPRFERKGNDLYTTAPVSMYTLLLGGQIQLPLLSGKTLKLAIPPQTQNGRVFRIAEQGMPLMGSPRYGDLYVTVSAVLPTNLSPQARQLIEELQRLTGNPAEEK</sequence>
<dbReference type="AlphaFoldDB" id="A0A178M6N1"/>
<dbReference type="Proteomes" id="UP000078287">
    <property type="component" value="Unassembled WGS sequence"/>
</dbReference>
<dbReference type="InterPro" id="IPR036869">
    <property type="entry name" value="J_dom_sf"/>
</dbReference>
<gene>
    <name evidence="6" type="ORF">A6A03_03410</name>
</gene>
<feature type="domain" description="J" evidence="5">
    <location>
        <begin position="3"/>
        <end position="68"/>
    </location>
</feature>
<dbReference type="SMART" id="SM00271">
    <property type="entry name" value="DnaJ"/>
    <property type="match status" value="1"/>
</dbReference>
<feature type="region of interest" description="Disordered" evidence="4">
    <location>
        <begin position="135"/>
        <end position="170"/>
    </location>
</feature>
<dbReference type="GO" id="GO:0005737">
    <property type="term" value="C:cytoplasm"/>
    <property type="evidence" value="ECO:0007669"/>
    <property type="project" value="TreeGrafter"/>
</dbReference>
<evidence type="ECO:0000313" key="7">
    <source>
        <dbReference type="Proteomes" id="UP000078287"/>
    </source>
</evidence>
<accession>A0A178M6N1</accession>
<dbReference type="InterPro" id="IPR001623">
    <property type="entry name" value="DnaJ_domain"/>
</dbReference>
<evidence type="ECO:0000256" key="1">
    <source>
        <dbReference type="ARBA" id="ARBA00022490"/>
    </source>
</evidence>
<dbReference type="Gene3D" id="1.10.287.110">
    <property type="entry name" value="DnaJ domain"/>
    <property type="match status" value="1"/>
</dbReference>
<dbReference type="CDD" id="cd10747">
    <property type="entry name" value="DnaJ_C"/>
    <property type="match status" value="1"/>
</dbReference>
<dbReference type="PRINTS" id="PR00625">
    <property type="entry name" value="JDOMAIN"/>
</dbReference>